<evidence type="ECO:0000313" key="11">
    <source>
        <dbReference type="Proteomes" id="UP000594771"/>
    </source>
</evidence>
<evidence type="ECO:0000256" key="8">
    <source>
        <dbReference type="SAM" id="Phobius"/>
    </source>
</evidence>
<protein>
    <submittedName>
        <fullName evidence="10">AI-2E family transporter</fullName>
    </submittedName>
</protein>
<dbReference type="KEGG" id="aun:AWM73_03735"/>
<keyword evidence="6 8" id="KW-1133">Transmembrane helix</keyword>
<feature type="transmembrane region" description="Helical" evidence="8">
    <location>
        <begin position="44"/>
        <end position="61"/>
    </location>
</feature>
<keyword evidence="7 8" id="KW-0472">Membrane</keyword>
<comment type="similarity">
    <text evidence="2">Belongs to the autoinducer-2 exporter (AI-2E) (TC 2.A.86) family.</text>
</comment>
<dbReference type="GO" id="GO:0055085">
    <property type="term" value="P:transmembrane transport"/>
    <property type="evidence" value="ECO:0007669"/>
    <property type="project" value="TreeGrafter"/>
</dbReference>
<reference evidence="9" key="2">
    <citation type="submission" date="2022-09" db="EMBL/GenBank/DDBJ databases">
        <title>Aerococcus urinae taxonomy study.</title>
        <authorList>
            <person name="Christensen J."/>
            <person name="Senneby E."/>
        </authorList>
    </citation>
    <scope>NUCLEOTIDE SEQUENCE</scope>
    <source>
        <strain evidence="9">NLD-066-U95</strain>
    </source>
</reference>
<evidence type="ECO:0000256" key="3">
    <source>
        <dbReference type="ARBA" id="ARBA00022448"/>
    </source>
</evidence>
<dbReference type="Proteomes" id="UP000594771">
    <property type="component" value="Chromosome"/>
</dbReference>
<feature type="transmembrane region" description="Helical" evidence="8">
    <location>
        <begin position="171"/>
        <end position="197"/>
    </location>
</feature>
<keyword evidence="12" id="KW-1185">Reference proteome</keyword>
<name>A0A0X8FE54_9LACT</name>
<feature type="transmembrane region" description="Helical" evidence="8">
    <location>
        <begin position="7"/>
        <end position="24"/>
    </location>
</feature>
<dbReference type="OrthoDB" id="9793390at2"/>
<dbReference type="EMBL" id="CP065662">
    <property type="protein sequence ID" value="QPS01006.1"/>
    <property type="molecule type" value="Genomic_DNA"/>
</dbReference>
<evidence type="ECO:0000313" key="12">
    <source>
        <dbReference type="Proteomes" id="UP001069145"/>
    </source>
</evidence>
<proteinExistence type="inferred from homology"/>
<dbReference type="AlphaFoldDB" id="A0A0X8FE54"/>
<evidence type="ECO:0000313" key="9">
    <source>
        <dbReference type="EMBL" id="MCY3052700.1"/>
    </source>
</evidence>
<dbReference type="PANTHER" id="PTHR21716:SF53">
    <property type="entry name" value="PERMEASE PERM-RELATED"/>
    <property type="match status" value="1"/>
</dbReference>
<dbReference type="PANTHER" id="PTHR21716">
    <property type="entry name" value="TRANSMEMBRANE PROTEIN"/>
    <property type="match status" value="1"/>
</dbReference>
<evidence type="ECO:0000313" key="10">
    <source>
        <dbReference type="EMBL" id="QPS01006.1"/>
    </source>
</evidence>
<evidence type="ECO:0000256" key="5">
    <source>
        <dbReference type="ARBA" id="ARBA00022692"/>
    </source>
</evidence>
<dbReference type="Proteomes" id="UP001069145">
    <property type="component" value="Unassembled WGS sequence"/>
</dbReference>
<evidence type="ECO:0000256" key="7">
    <source>
        <dbReference type="ARBA" id="ARBA00023136"/>
    </source>
</evidence>
<sequence length="388" mass="42772">MNFEKNWIKVFSGIAILLAALWIMNNLNIISNFMGQIQNVISPFLVGAAIAFILSIPVNYIEKYLKRIDYFKRHRKTLRGLAIVLSLILIVLLIYFLIFLVLPDFEDTITSFISIVPTTISQVISKVMRFIDRHPELVTYIQQLDINLNNLAQRAIAFVQSLATNLLSQTFTIGIGLVNSLFNLFISLVFGITVVSAKETLTRQVKKVIYAICNLPWANYLVNVGKLANDVFTNFVSGQVLEAFILGIMVYIGMLICHFPYALTISVIMGASGLIPIFGAIFGAVAGALLIVVTSPTKAILFIIFITVVQQLEGNIIYPRVVGGSVGLPGLWTLVAVTVGGAFFGLPGMLLSVPTVSVIYQLTAATINHRLDLKELDIETWSAEIDPK</sequence>
<feature type="transmembrane region" description="Helical" evidence="8">
    <location>
        <begin position="81"/>
        <end position="102"/>
    </location>
</feature>
<evidence type="ECO:0000256" key="2">
    <source>
        <dbReference type="ARBA" id="ARBA00009773"/>
    </source>
</evidence>
<evidence type="ECO:0000256" key="4">
    <source>
        <dbReference type="ARBA" id="ARBA00022475"/>
    </source>
</evidence>
<dbReference type="GO" id="GO:0005886">
    <property type="term" value="C:plasma membrane"/>
    <property type="evidence" value="ECO:0007669"/>
    <property type="project" value="UniProtKB-SubCell"/>
</dbReference>
<gene>
    <name evidence="10" type="ORF">I6G68_06320</name>
    <name evidence="9" type="ORF">ODY43_01595</name>
</gene>
<evidence type="ECO:0000256" key="6">
    <source>
        <dbReference type="ARBA" id="ARBA00022989"/>
    </source>
</evidence>
<feature type="transmembrane region" description="Helical" evidence="8">
    <location>
        <begin position="267"/>
        <end position="292"/>
    </location>
</feature>
<organism evidence="10 11">
    <name type="scientific">Aerococcus urinae</name>
    <dbReference type="NCBI Taxonomy" id="1376"/>
    <lineage>
        <taxon>Bacteria</taxon>
        <taxon>Bacillati</taxon>
        <taxon>Bacillota</taxon>
        <taxon>Bacilli</taxon>
        <taxon>Lactobacillales</taxon>
        <taxon>Aerococcaceae</taxon>
        <taxon>Aerococcus</taxon>
    </lineage>
</organism>
<feature type="transmembrane region" description="Helical" evidence="8">
    <location>
        <begin position="330"/>
        <end position="351"/>
    </location>
</feature>
<keyword evidence="4" id="KW-1003">Cell membrane</keyword>
<keyword evidence="3" id="KW-0813">Transport</keyword>
<reference evidence="10 11" key="1">
    <citation type="submission" date="2020-12" db="EMBL/GenBank/DDBJ databases">
        <title>FDA dAtabase for Regulatory Grade micrObial Sequences (FDA-ARGOS): Supporting development and validation of Infectious Disease Dx tests.</title>
        <authorList>
            <person name="Sproer C."/>
            <person name="Gronow S."/>
            <person name="Severitt S."/>
            <person name="Schroder I."/>
            <person name="Tallon L."/>
            <person name="Sadzewicz L."/>
            <person name="Zhao X."/>
            <person name="Boylan J."/>
            <person name="Ott S."/>
            <person name="Bowen H."/>
            <person name="Vavikolanu K."/>
            <person name="Mehta A."/>
            <person name="Aluvathingal J."/>
            <person name="Nadendla S."/>
            <person name="Lowell S."/>
            <person name="Myers T."/>
            <person name="Yan Y."/>
            <person name="Sichtig H."/>
        </authorList>
    </citation>
    <scope>NUCLEOTIDE SEQUENCE [LARGE SCALE GENOMIC DNA]</scope>
    <source>
        <strain evidence="10 11">FDAARGOS_911</strain>
    </source>
</reference>
<dbReference type="EMBL" id="JAOTML010000001">
    <property type="protein sequence ID" value="MCY3052700.1"/>
    <property type="molecule type" value="Genomic_DNA"/>
</dbReference>
<feature type="transmembrane region" description="Helical" evidence="8">
    <location>
        <begin position="299"/>
        <end position="318"/>
    </location>
</feature>
<keyword evidence="5 8" id="KW-0812">Transmembrane</keyword>
<dbReference type="RefSeq" id="WP_060778135.1">
    <property type="nucleotide sequence ID" value="NZ_CAJHLF010000010.1"/>
</dbReference>
<feature type="transmembrane region" description="Helical" evidence="8">
    <location>
        <begin position="243"/>
        <end position="261"/>
    </location>
</feature>
<dbReference type="Pfam" id="PF01594">
    <property type="entry name" value="AI-2E_transport"/>
    <property type="match status" value="1"/>
</dbReference>
<dbReference type="GeneID" id="35767856"/>
<dbReference type="InterPro" id="IPR002549">
    <property type="entry name" value="AI-2E-like"/>
</dbReference>
<evidence type="ECO:0000256" key="1">
    <source>
        <dbReference type="ARBA" id="ARBA00004651"/>
    </source>
</evidence>
<accession>A0A0X8FE54</accession>
<comment type="subcellular location">
    <subcellularLocation>
        <location evidence="1">Cell membrane</location>
        <topology evidence="1">Multi-pass membrane protein</topology>
    </subcellularLocation>
</comment>